<reference evidence="2 3" key="1">
    <citation type="submission" date="2015-02" db="EMBL/GenBank/DDBJ databases">
        <title>Draft Genome Sequences of Two Closely-Related Aflatoxigenic Aspergillus Species Obtained from the Cote d'Ivoire.</title>
        <authorList>
            <person name="Moore G.G."/>
            <person name="Beltz S.B."/>
            <person name="Mack B.M."/>
        </authorList>
    </citation>
    <scope>NUCLEOTIDE SEQUENCE [LARGE SCALE GENOMIC DNA]</scope>
    <source>
        <strain evidence="2 3">SRRC1468</strain>
    </source>
</reference>
<feature type="region of interest" description="Disordered" evidence="1">
    <location>
        <begin position="457"/>
        <end position="522"/>
    </location>
</feature>
<feature type="compositionally biased region" description="Basic and acidic residues" evidence="1">
    <location>
        <begin position="352"/>
        <end position="366"/>
    </location>
</feature>
<evidence type="ECO:0000313" key="3">
    <source>
        <dbReference type="Proteomes" id="UP000034291"/>
    </source>
</evidence>
<dbReference type="OrthoDB" id="5389734at2759"/>
<gene>
    <name evidence="2" type="ORF">ARAM_001958</name>
</gene>
<evidence type="ECO:0000313" key="2">
    <source>
        <dbReference type="EMBL" id="KKK24422.1"/>
    </source>
</evidence>
<organism evidence="2 3">
    <name type="scientific">Aspergillus rambellii</name>
    <dbReference type="NCBI Taxonomy" id="308745"/>
    <lineage>
        <taxon>Eukaryota</taxon>
        <taxon>Fungi</taxon>
        <taxon>Dikarya</taxon>
        <taxon>Ascomycota</taxon>
        <taxon>Pezizomycotina</taxon>
        <taxon>Eurotiomycetes</taxon>
        <taxon>Eurotiomycetidae</taxon>
        <taxon>Eurotiales</taxon>
        <taxon>Aspergillaceae</taxon>
        <taxon>Aspergillus</taxon>
        <taxon>Aspergillus subgen. Nidulantes</taxon>
    </lineage>
</organism>
<accession>A0A0F8XLG8</accession>
<comment type="caution">
    <text evidence="2">The sequence shown here is derived from an EMBL/GenBank/DDBJ whole genome shotgun (WGS) entry which is preliminary data.</text>
</comment>
<dbReference type="STRING" id="308745.A0A0F8XLG8"/>
<dbReference type="EMBL" id="JZBS01001023">
    <property type="protein sequence ID" value="KKK24422.1"/>
    <property type="molecule type" value="Genomic_DNA"/>
</dbReference>
<feature type="compositionally biased region" description="Pro residues" evidence="1">
    <location>
        <begin position="496"/>
        <end position="510"/>
    </location>
</feature>
<feature type="region of interest" description="Disordered" evidence="1">
    <location>
        <begin position="52"/>
        <end position="89"/>
    </location>
</feature>
<feature type="region of interest" description="Disordered" evidence="1">
    <location>
        <begin position="352"/>
        <end position="400"/>
    </location>
</feature>
<dbReference type="AlphaFoldDB" id="A0A0F8XLG8"/>
<feature type="compositionally biased region" description="Low complexity" evidence="1">
    <location>
        <begin position="485"/>
        <end position="495"/>
    </location>
</feature>
<feature type="region of interest" description="Disordered" evidence="1">
    <location>
        <begin position="549"/>
        <end position="582"/>
    </location>
</feature>
<feature type="compositionally biased region" description="Polar residues" evidence="1">
    <location>
        <begin position="53"/>
        <end position="65"/>
    </location>
</feature>
<feature type="compositionally biased region" description="Polar residues" evidence="1">
    <location>
        <begin position="463"/>
        <end position="474"/>
    </location>
</feature>
<name>A0A0F8XLG8_9EURO</name>
<evidence type="ECO:0000256" key="1">
    <source>
        <dbReference type="SAM" id="MobiDB-lite"/>
    </source>
</evidence>
<sequence length="681" mass="76831">MEFESCATGQDSHYPGFGPAKSLGSLQPYMPYTYQRDNEPHCELTITLMEPLSDSSEQSVTTSAGSEAEELSIHEEPNKKSASPIHPISQLQGPFEESISEAAQGAEDEWVVDLDAQTRRKNLLQNPQYERLCGRKWRQRAGERYHPFWKLSAQMSFGVHLLVKRIAKSDAEVLRILQAHVDEMDGFISRTKEDFLIIQIDVRTRIQYLRLPLENLDVFDEMLEDRSFRLSMIGYNEKIEHAIARFTEAVSDSLKDIQKGKEAIGGLWQYLGQSSKESAPLSSSLAAVYNSMMANAEGWNTAFSNLRRKGLALQNALSQLGRAITEMQRRVGVASRKDVVLFIQTPREAPRSRSLKERVFERRSSVTEKPLPCDPTRAKTPEPRPKSAQARRLAQKSVPNLRAIREFDECNAEEKATNRAKSMNGASSDFDTKAIIPKIQRSFSRRLSIARLTTKKPAESLADETQSRPSTAASSRLKPFRRSRNLQQNQQQTTHPEPPPPLPPMPPMPQPKRSGTTTAASARRETMKNQLLQYFKSDRVIETWETVTEKGKLERHTSQRKKDGLWSKFHAKPSSPPSEELQANLSQDDLPKQMVWLEEEAKALNTYSLKPKQDTAPGLHTFSVQMSFHQELHEQGGPYTTTSLGYSKPLEADAQSIITALPAFPIPPITRHLPPPPEIPS</sequence>
<feature type="compositionally biased region" description="Basic and acidic residues" evidence="1">
    <location>
        <begin position="549"/>
        <end position="565"/>
    </location>
</feature>
<proteinExistence type="predicted"/>
<protein>
    <submittedName>
        <fullName evidence="2">Uncharacterized protein</fullName>
    </submittedName>
</protein>
<dbReference type="Proteomes" id="UP000034291">
    <property type="component" value="Unassembled WGS sequence"/>
</dbReference>
<feature type="compositionally biased region" description="Basic and acidic residues" evidence="1">
    <location>
        <begin position="376"/>
        <end position="385"/>
    </location>
</feature>
<keyword evidence="3" id="KW-1185">Reference proteome</keyword>